<dbReference type="RefSeq" id="WP_152728542.1">
    <property type="nucleotide sequence ID" value="NZ_WHJL01000022.1"/>
</dbReference>
<gene>
    <name evidence="1" type="ORF">GC247_04040</name>
</gene>
<reference evidence="1 2" key="1">
    <citation type="submission" date="2019-10" db="EMBL/GenBank/DDBJ databases">
        <title>Genome Sequencing and assembly of Lactobacillus fermentum I2, a lactic acid bacteria.</title>
        <authorList>
            <person name="Lopes L.S."/>
            <person name="Persinoti G.F."/>
            <person name="Riano-Pachon D.M."/>
            <person name="Labate C.A."/>
        </authorList>
    </citation>
    <scope>NUCLEOTIDE SEQUENCE [LARGE SCALE GENOMIC DNA]</scope>
    <source>
        <strain evidence="1 2">I2</strain>
    </source>
</reference>
<organism evidence="1 2">
    <name type="scientific">Limosilactobacillus fermentum</name>
    <name type="common">Lactobacillus fermentum</name>
    <dbReference type="NCBI Taxonomy" id="1613"/>
    <lineage>
        <taxon>Bacteria</taxon>
        <taxon>Bacillati</taxon>
        <taxon>Bacillota</taxon>
        <taxon>Bacilli</taxon>
        <taxon>Lactobacillales</taxon>
        <taxon>Lactobacillaceae</taxon>
        <taxon>Limosilactobacillus</taxon>
    </lineage>
</organism>
<protein>
    <submittedName>
        <fullName evidence="1">DUF5049 domain-containing protein</fullName>
    </submittedName>
</protein>
<accession>A0A843QZ60</accession>
<comment type="caution">
    <text evidence="1">The sequence shown here is derived from an EMBL/GenBank/DDBJ whole genome shotgun (WGS) entry which is preliminary data.</text>
</comment>
<dbReference type="AlphaFoldDB" id="A0A843QZ60"/>
<sequence length="68" mass="8328">MNKLHKEVEELGKLRLEILQIRDTGETNMFDTKEVERLAYYYNCHRLVNLLHENPSMYLKFIMTGWFY</sequence>
<dbReference type="Pfam" id="PF16468">
    <property type="entry name" value="DUF5049"/>
    <property type="match status" value="1"/>
</dbReference>
<evidence type="ECO:0000313" key="1">
    <source>
        <dbReference type="EMBL" id="MPQ35082.1"/>
    </source>
</evidence>
<dbReference type="Proteomes" id="UP000466799">
    <property type="component" value="Unassembled WGS sequence"/>
</dbReference>
<name>A0A843QZ60_LIMFE</name>
<dbReference type="EMBL" id="WHJL01000022">
    <property type="protein sequence ID" value="MPQ35082.1"/>
    <property type="molecule type" value="Genomic_DNA"/>
</dbReference>
<dbReference type="InterPro" id="IPR032488">
    <property type="entry name" value="DUF5049"/>
</dbReference>
<proteinExistence type="predicted"/>
<evidence type="ECO:0000313" key="2">
    <source>
        <dbReference type="Proteomes" id="UP000466799"/>
    </source>
</evidence>